<proteinExistence type="predicted"/>
<dbReference type="EMBL" id="RBKT01000001">
    <property type="protein sequence ID" value="RKR88172.1"/>
    <property type="molecule type" value="Genomic_DNA"/>
</dbReference>
<keyword evidence="3" id="KW-1185">Reference proteome</keyword>
<comment type="caution">
    <text evidence="2">The sequence shown here is derived from an EMBL/GenBank/DDBJ whole genome shotgun (WGS) entry which is preliminary data.</text>
</comment>
<accession>A0A495JIL9</accession>
<dbReference type="InterPro" id="IPR020941">
    <property type="entry name" value="SUFU-like_domain"/>
</dbReference>
<name>A0A495JIL9_9ACTN</name>
<organism evidence="2 3">
    <name type="scientific">Micromonospora pisi</name>
    <dbReference type="NCBI Taxonomy" id="589240"/>
    <lineage>
        <taxon>Bacteria</taxon>
        <taxon>Bacillati</taxon>
        <taxon>Actinomycetota</taxon>
        <taxon>Actinomycetes</taxon>
        <taxon>Micromonosporales</taxon>
        <taxon>Micromonosporaceae</taxon>
        <taxon>Micromonospora</taxon>
    </lineage>
</organism>
<dbReference type="Proteomes" id="UP000277671">
    <property type="component" value="Unassembled WGS sequence"/>
</dbReference>
<evidence type="ECO:0000313" key="2">
    <source>
        <dbReference type="EMBL" id="RKR88172.1"/>
    </source>
</evidence>
<evidence type="ECO:0000259" key="1">
    <source>
        <dbReference type="Pfam" id="PF05076"/>
    </source>
</evidence>
<gene>
    <name evidence="2" type="ORF">BDK92_2480</name>
</gene>
<sequence>MSLEAIADHYDLYLGESEDVAPVGVLRILDFQPDEADFVTFASLGLSAAKITAVFPQEIVCSVVDGQDGAAEHLVRIAVELVLQQGRGLVNEDVIPNDGPLLAGTEIHGVLVASHPSLGDSFNVVFAEDGVTVVAELMTMIPITANEVALARREGVQTLIALLDVADVNLLDVTRDSVV</sequence>
<evidence type="ECO:0000313" key="3">
    <source>
        <dbReference type="Proteomes" id="UP000277671"/>
    </source>
</evidence>
<feature type="domain" description="Suppressor of fused-like" evidence="1">
    <location>
        <begin position="23"/>
        <end position="175"/>
    </location>
</feature>
<dbReference type="RefSeq" id="WP_170208557.1">
    <property type="nucleotide sequence ID" value="NZ_RBKT01000001.1"/>
</dbReference>
<protein>
    <submittedName>
        <fullName evidence="2">Suppressor of fused protein SUFU</fullName>
    </submittedName>
</protein>
<reference evidence="2 3" key="1">
    <citation type="submission" date="2018-10" db="EMBL/GenBank/DDBJ databases">
        <title>Sequencing the genomes of 1000 actinobacteria strains.</title>
        <authorList>
            <person name="Klenk H.-P."/>
        </authorList>
    </citation>
    <scope>NUCLEOTIDE SEQUENCE [LARGE SCALE GENOMIC DNA]</scope>
    <source>
        <strain evidence="2 3">DSM 45175</strain>
    </source>
</reference>
<dbReference type="Pfam" id="PF05076">
    <property type="entry name" value="SUFU"/>
    <property type="match status" value="1"/>
</dbReference>
<dbReference type="AlphaFoldDB" id="A0A495JIL9"/>